<protein>
    <submittedName>
        <fullName evidence="1">Uncharacterized protein</fullName>
    </submittedName>
</protein>
<sequence>MATSVLATVLPFEKALPINQRMSQ</sequence>
<name>W1YTI3_9ZZZZ</name>
<comment type="caution">
    <text evidence="1">The sequence shown here is derived from an EMBL/GenBank/DDBJ whole genome shotgun (WGS) entry which is preliminary data.</text>
</comment>
<gene>
    <name evidence="1" type="ORF">Q604_UNBC01501G0001</name>
</gene>
<accession>W1YTI3</accession>
<dbReference type="EMBL" id="AZMM01001501">
    <property type="protein sequence ID" value="ETJ44499.1"/>
    <property type="molecule type" value="Genomic_DNA"/>
</dbReference>
<proteinExistence type="predicted"/>
<evidence type="ECO:0000313" key="1">
    <source>
        <dbReference type="EMBL" id="ETJ44499.1"/>
    </source>
</evidence>
<organism evidence="1">
    <name type="scientific">human gut metagenome</name>
    <dbReference type="NCBI Taxonomy" id="408170"/>
    <lineage>
        <taxon>unclassified sequences</taxon>
        <taxon>metagenomes</taxon>
        <taxon>organismal metagenomes</taxon>
    </lineage>
</organism>
<dbReference type="AlphaFoldDB" id="W1YTI3"/>
<reference evidence="1" key="1">
    <citation type="submission" date="2013-12" db="EMBL/GenBank/DDBJ databases">
        <title>A Varibaculum cambriense genome reconstructed from a premature infant gut community with otherwise low bacterial novelty that shifts toward anaerobic metabolism during the third week of life.</title>
        <authorList>
            <person name="Brown C.T."/>
            <person name="Sharon I."/>
            <person name="Thomas B.C."/>
            <person name="Castelle C.J."/>
            <person name="Morowitz M.J."/>
            <person name="Banfield J.F."/>
        </authorList>
    </citation>
    <scope>NUCLEOTIDE SEQUENCE</scope>
</reference>
<feature type="non-terminal residue" evidence="1">
    <location>
        <position position="24"/>
    </location>
</feature>